<comment type="caution">
    <text evidence="7">The sequence shown here is derived from an EMBL/GenBank/DDBJ whole genome shotgun (WGS) entry which is preliminary data.</text>
</comment>
<keyword evidence="4" id="KW-0547">Nucleotide-binding</keyword>
<dbReference type="Pfam" id="PF12637">
    <property type="entry name" value="TSCPD"/>
    <property type="match status" value="1"/>
</dbReference>
<dbReference type="NCBIfam" id="TIGR03905">
    <property type="entry name" value="TIGR03905_4_Cys"/>
    <property type="match status" value="1"/>
</dbReference>
<organism evidence="7">
    <name type="scientific">Clostridium botulinum</name>
    <dbReference type="NCBI Taxonomy" id="1491"/>
    <lineage>
        <taxon>Bacteria</taxon>
        <taxon>Bacillati</taxon>
        <taxon>Bacillota</taxon>
        <taxon>Clostridia</taxon>
        <taxon>Eubacteriales</taxon>
        <taxon>Clostridiaceae</taxon>
        <taxon>Clostridium</taxon>
    </lineage>
</organism>
<dbReference type="EC" id="1.17.4.1" evidence="2"/>
<keyword evidence="3" id="KW-0237">DNA synthesis</keyword>
<evidence type="ECO:0000256" key="4">
    <source>
        <dbReference type="ARBA" id="ARBA00022741"/>
    </source>
</evidence>
<dbReference type="AlphaFoldDB" id="A0A6G4CM11"/>
<evidence type="ECO:0000313" key="7">
    <source>
        <dbReference type="EMBL" id="NEZ73902.1"/>
    </source>
</evidence>
<accession>A0A6G4CM11</accession>
<evidence type="ECO:0000256" key="1">
    <source>
        <dbReference type="ARBA" id="ARBA00007405"/>
    </source>
</evidence>
<evidence type="ECO:0000256" key="3">
    <source>
        <dbReference type="ARBA" id="ARBA00022634"/>
    </source>
</evidence>
<dbReference type="GO" id="GO:0000166">
    <property type="term" value="F:nucleotide binding"/>
    <property type="evidence" value="ECO:0007669"/>
    <property type="project" value="UniProtKB-KW"/>
</dbReference>
<comment type="similarity">
    <text evidence="1">Belongs to the ribonucleoside diphosphate reductase class-2 family.</text>
</comment>
<comment type="catalytic activity">
    <reaction evidence="5">
        <text>a 2'-deoxyribonucleoside 5'-diphosphate + [thioredoxin]-disulfide + H2O = a ribonucleoside 5'-diphosphate + [thioredoxin]-dithiol</text>
        <dbReference type="Rhea" id="RHEA:23252"/>
        <dbReference type="Rhea" id="RHEA-COMP:10698"/>
        <dbReference type="Rhea" id="RHEA-COMP:10700"/>
        <dbReference type="ChEBI" id="CHEBI:15377"/>
        <dbReference type="ChEBI" id="CHEBI:29950"/>
        <dbReference type="ChEBI" id="CHEBI:50058"/>
        <dbReference type="ChEBI" id="CHEBI:57930"/>
        <dbReference type="ChEBI" id="CHEBI:73316"/>
        <dbReference type="EC" id="1.17.4.1"/>
    </reaction>
</comment>
<dbReference type="InterPro" id="IPR023806">
    <property type="entry name" value="CHP03905"/>
</dbReference>
<evidence type="ECO:0000256" key="2">
    <source>
        <dbReference type="ARBA" id="ARBA00012274"/>
    </source>
</evidence>
<dbReference type="EMBL" id="SGKT01000001">
    <property type="protein sequence ID" value="NEZ73902.1"/>
    <property type="molecule type" value="Genomic_DNA"/>
</dbReference>
<dbReference type="InterPro" id="IPR024434">
    <property type="entry name" value="TSCPD_dom"/>
</dbReference>
<reference evidence="7" key="1">
    <citation type="submission" date="2019-02" db="EMBL/GenBank/DDBJ databases">
        <title>Genome sequencing of Clostridium botulinum clinical isolates.</title>
        <authorList>
            <person name="Brunt J."/>
            <person name="Van Vliet A.H.M."/>
            <person name="Stringer S.C."/>
            <person name="Grant K.A."/>
            <person name="Carter A.C."/>
            <person name="Peck M.W."/>
        </authorList>
    </citation>
    <scope>NUCLEOTIDE SEQUENCE</scope>
    <source>
        <strain evidence="7">H114400598</strain>
    </source>
</reference>
<evidence type="ECO:0000256" key="5">
    <source>
        <dbReference type="ARBA" id="ARBA00047754"/>
    </source>
</evidence>
<evidence type="ECO:0000259" key="6">
    <source>
        <dbReference type="Pfam" id="PF12637"/>
    </source>
</evidence>
<dbReference type="GO" id="GO:0071897">
    <property type="term" value="P:DNA biosynthetic process"/>
    <property type="evidence" value="ECO:0007669"/>
    <property type="project" value="UniProtKB-KW"/>
</dbReference>
<sequence length="86" mass="9428">MDKHFVYKTEGVCAEEVSFDIIHGIIRNVKFVGGCKGNIHGVENLAEGMQAEEVILRLKGIDCHGGQSCPNELAKAVEKCLEDKNL</sequence>
<name>A0A6G4CM11_CLOBO</name>
<protein>
    <recommendedName>
        <fullName evidence="2">ribonucleoside-diphosphate reductase</fullName>
        <ecNumber evidence="2">1.17.4.1</ecNumber>
    </recommendedName>
</protein>
<gene>
    <name evidence="7" type="ORF">EXM56_00740</name>
</gene>
<dbReference type="GO" id="GO:0004748">
    <property type="term" value="F:ribonucleoside-diphosphate reductase activity, thioredoxin disulfide as acceptor"/>
    <property type="evidence" value="ECO:0007669"/>
    <property type="project" value="UniProtKB-EC"/>
</dbReference>
<proteinExistence type="inferred from homology"/>
<feature type="domain" description="TSCPD" evidence="6">
    <location>
        <begin position="7"/>
        <end position="79"/>
    </location>
</feature>